<reference evidence="1 2" key="1">
    <citation type="submission" date="2016-10" db="EMBL/GenBank/DDBJ databases">
        <authorList>
            <person name="de Groot N.N."/>
        </authorList>
    </citation>
    <scope>NUCLEOTIDE SEQUENCE [LARGE SCALE GENOMIC DNA]</scope>
    <source>
        <strain evidence="1 2">DSM 1283</strain>
    </source>
</reference>
<keyword evidence="2" id="KW-1185">Reference proteome</keyword>
<gene>
    <name evidence="1" type="ORF">SAMN04489757_102108</name>
</gene>
<dbReference type="AlphaFoldDB" id="A0A1I5C3M9"/>
<proteinExistence type="predicted"/>
<evidence type="ECO:0000313" key="2">
    <source>
        <dbReference type="Proteomes" id="UP000198806"/>
    </source>
</evidence>
<evidence type="ECO:0000313" key="1">
    <source>
        <dbReference type="EMBL" id="SFN81537.1"/>
    </source>
</evidence>
<dbReference type="InterPro" id="IPR026002">
    <property type="entry name" value="ATC_hydrolase-like"/>
</dbReference>
<protein>
    <submittedName>
        <fullName evidence="1">L-2-amino-thiazoline-4-carboxylic acid hydrolase</fullName>
    </submittedName>
</protein>
<dbReference type="STRING" id="1527.SAMN04489757_102108"/>
<dbReference type="Pfam" id="PF14196">
    <property type="entry name" value="ATC_hydrolase"/>
    <property type="match status" value="1"/>
</dbReference>
<dbReference type="EMBL" id="FOWD01000002">
    <property type="protein sequence ID" value="SFN81537.1"/>
    <property type="molecule type" value="Genomic_DNA"/>
</dbReference>
<dbReference type="RefSeq" id="WP_091683968.1">
    <property type="nucleotide sequence ID" value="NZ_BAABFM010000017.1"/>
</dbReference>
<dbReference type="OrthoDB" id="5454254at2"/>
<organism evidence="1 2">
    <name type="scientific">Anaerocolumna aminovalerica</name>
    <dbReference type="NCBI Taxonomy" id="1527"/>
    <lineage>
        <taxon>Bacteria</taxon>
        <taxon>Bacillati</taxon>
        <taxon>Bacillota</taxon>
        <taxon>Clostridia</taxon>
        <taxon>Lachnospirales</taxon>
        <taxon>Lachnospiraceae</taxon>
        <taxon>Anaerocolumna</taxon>
    </lineage>
</organism>
<keyword evidence="1" id="KW-0378">Hydrolase</keyword>
<dbReference type="Proteomes" id="UP000198806">
    <property type="component" value="Unassembled WGS sequence"/>
</dbReference>
<accession>A0A1I5C3M9</accession>
<sequence length="164" mass="18403">MAKINNLASIQEEKIDINRAQIEHRATWMGLIFDEAEKAGLDAEGITRRAIKKCGCIHGEGFKSQCNNPNDCNDFRKVFLGEVGVKTFEMDHIESTEDEVKVEFHYCALVNAWRKLGFDDERCAKLCDIAMDGDRGIAEAMGLTLELTDTIAKGCASCKLRFHK</sequence>
<name>A0A1I5C3M9_9FIRM</name>
<dbReference type="GO" id="GO:0016787">
    <property type="term" value="F:hydrolase activity"/>
    <property type="evidence" value="ECO:0007669"/>
    <property type="project" value="UniProtKB-KW"/>
</dbReference>